<gene>
    <name evidence="1" type="ORF">IE53DRAFT_359517</name>
</gene>
<name>A0ACD0P7L5_9BASI</name>
<dbReference type="EMBL" id="KZ819699">
    <property type="protein sequence ID" value="PWN54026.1"/>
    <property type="molecule type" value="Genomic_DNA"/>
</dbReference>
<sequence length="779" mass="86041">MKVAKTTAKDDLGISITSHPYHLTSLWSSSSSSPIRPYFHSPFCLFLAVFIFIFEAEAFVPNQCQLSDKGSSSHPPTIRLLPIQRVTCAMRHRPSTSLRESSSSKTPRLSVQSVGTQIRQRYYESLYLGEFHSPLSSFLDQLSRLTATGHDSRNYQALAGILRPLLTSQANLSSKYRHAIPDLLHQTCGGKVPGGPGMLDEYEAAMIRRALNSGPGTSVRDQVVDNIKSDQGSKHTAKVINAWIKAMENRDTSAPSRCEAGKNKDQSAEVSASVQEKRSPAEEGPKKRKRKPELPKRWSGSDSFFPWDRRSRNQTSEDPLELLNEVHHLEKENDIGPESLNKRLESLSDRACLSIVTGSLSDELTQELDFLCDESSHPAKEGYARSEAKVSLPSFGSSSRPGKSESDERDEMQWLLSDVIEPFFSQSLPRQCSALRSKCYVPGSGATPSRPTLGPSTSKQPERDELAKTETDLAAKGAASRARARDRAQNRPRLKDALQLEEENKSVRGLSASNRKDLAKNREVSMNRKFSRSISACYGMRQGSQPPVEPLPTAEERGEESQSMGTVERKAFATGRLGKRKGEAQRRVDGLSSRFSSLPSKHQETESDGKGHGKPPTTLVLSTPQKSVRNSTLSGYRKASVPVFPPLGPSHDSFSIALEKFDGRSNTLSKDGTQELQVTSHKPSSTTTSSTLFKSSAFRRAESQPSIPLRLDQNQNLLASSTSGKHGGSPPMRQPGSADRDDVKKDEMDGESDVDLGLQDEEEEDNHKHGETRFKMRFR</sequence>
<dbReference type="Proteomes" id="UP000245626">
    <property type="component" value="Unassembled WGS sequence"/>
</dbReference>
<evidence type="ECO:0000313" key="1">
    <source>
        <dbReference type="EMBL" id="PWN54026.1"/>
    </source>
</evidence>
<reference evidence="1 2" key="1">
    <citation type="journal article" date="2018" name="Mol. Biol. Evol.">
        <title>Broad Genomic Sampling Reveals a Smut Pathogenic Ancestry of the Fungal Clade Ustilaginomycotina.</title>
        <authorList>
            <person name="Kijpornyongpan T."/>
            <person name="Mondo S.J."/>
            <person name="Barry K."/>
            <person name="Sandor L."/>
            <person name="Lee J."/>
            <person name="Lipzen A."/>
            <person name="Pangilinan J."/>
            <person name="LaButti K."/>
            <person name="Hainaut M."/>
            <person name="Henrissat B."/>
            <person name="Grigoriev I.V."/>
            <person name="Spatafora J.W."/>
            <person name="Aime M.C."/>
        </authorList>
    </citation>
    <scope>NUCLEOTIDE SEQUENCE [LARGE SCALE GENOMIC DNA]</scope>
    <source>
        <strain evidence="1 2">SA 807</strain>
    </source>
</reference>
<protein>
    <submittedName>
        <fullName evidence="1">Uncharacterized protein</fullName>
    </submittedName>
</protein>
<evidence type="ECO:0000313" key="2">
    <source>
        <dbReference type="Proteomes" id="UP000245626"/>
    </source>
</evidence>
<proteinExistence type="predicted"/>
<accession>A0ACD0P7L5</accession>
<organism evidence="1 2">
    <name type="scientific">Violaceomyces palustris</name>
    <dbReference type="NCBI Taxonomy" id="1673888"/>
    <lineage>
        <taxon>Eukaryota</taxon>
        <taxon>Fungi</taxon>
        <taxon>Dikarya</taxon>
        <taxon>Basidiomycota</taxon>
        <taxon>Ustilaginomycotina</taxon>
        <taxon>Ustilaginomycetes</taxon>
        <taxon>Violaceomycetales</taxon>
        <taxon>Violaceomycetaceae</taxon>
        <taxon>Violaceomyces</taxon>
    </lineage>
</organism>
<keyword evidence="2" id="KW-1185">Reference proteome</keyword>